<dbReference type="OrthoDB" id="5946182at2759"/>
<dbReference type="GO" id="GO:0046872">
    <property type="term" value="F:metal ion binding"/>
    <property type="evidence" value="ECO:0007669"/>
    <property type="project" value="UniProtKB-KW"/>
</dbReference>
<dbReference type="PROSITE" id="PS50948">
    <property type="entry name" value="PAN"/>
    <property type="match status" value="1"/>
</dbReference>
<dbReference type="InterPro" id="IPR013320">
    <property type="entry name" value="ConA-like_dom_sf"/>
</dbReference>
<dbReference type="AlphaFoldDB" id="A0A2B4SI73"/>
<dbReference type="Pfam" id="PF00024">
    <property type="entry name" value="PAN_1"/>
    <property type="match status" value="1"/>
</dbReference>
<dbReference type="Pfam" id="PF00354">
    <property type="entry name" value="Pentaxin"/>
    <property type="match status" value="1"/>
</dbReference>
<evidence type="ECO:0000256" key="2">
    <source>
        <dbReference type="ARBA" id="ARBA00022723"/>
    </source>
</evidence>
<evidence type="ECO:0000259" key="8">
    <source>
        <dbReference type="PROSITE" id="PS51828"/>
    </source>
</evidence>
<evidence type="ECO:0000256" key="3">
    <source>
        <dbReference type="ARBA" id="ARBA00022837"/>
    </source>
</evidence>
<feature type="domain" description="Apple" evidence="7">
    <location>
        <begin position="29"/>
        <end position="105"/>
    </location>
</feature>
<dbReference type="PANTHER" id="PTHR19277">
    <property type="entry name" value="PENTRAXIN"/>
    <property type="match status" value="1"/>
</dbReference>
<evidence type="ECO:0000256" key="4">
    <source>
        <dbReference type="ARBA" id="ARBA00023157"/>
    </source>
</evidence>
<dbReference type="STRING" id="50429.A0A2B4SI73"/>
<dbReference type="PROSITE" id="PS51828">
    <property type="entry name" value="PTX_2"/>
    <property type="match status" value="1"/>
</dbReference>
<gene>
    <name evidence="9" type="primary">Svep1</name>
    <name evidence="9" type="ORF">AWC38_SpisGene4863</name>
</gene>
<protein>
    <submittedName>
        <fullName evidence="9">Sushi, von Willebrand factor type A, EGF and pentraxin domain-containing protein 1</fullName>
    </submittedName>
</protein>
<dbReference type="EMBL" id="LSMT01000051">
    <property type="protein sequence ID" value="PFX30354.1"/>
    <property type="molecule type" value="Genomic_DNA"/>
</dbReference>
<dbReference type="InterPro" id="IPR003609">
    <property type="entry name" value="Pan_app"/>
</dbReference>
<comment type="caution">
    <text evidence="9">The sequence shown here is derived from an EMBL/GenBank/DDBJ whole genome shotgun (WGS) entry which is preliminary data.</text>
</comment>
<organism evidence="9 10">
    <name type="scientific">Stylophora pistillata</name>
    <name type="common">Smooth cauliflower coral</name>
    <dbReference type="NCBI Taxonomy" id="50429"/>
    <lineage>
        <taxon>Eukaryota</taxon>
        <taxon>Metazoa</taxon>
        <taxon>Cnidaria</taxon>
        <taxon>Anthozoa</taxon>
        <taxon>Hexacorallia</taxon>
        <taxon>Scleractinia</taxon>
        <taxon>Astrocoeniina</taxon>
        <taxon>Pocilloporidae</taxon>
        <taxon>Stylophora</taxon>
    </lineage>
</organism>
<comment type="caution">
    <text evidence="6">Lacks conserved residue(s) required for the propagation of feature annotation.</text>
</comment>
<keyword evidence="5" id="KW-0325">Glycoprotein</keyword>
<feature type="domain" description="Pentraxin (PTX)" evidence="8">
    <location>
        <begin position="180"/>
        <end position="296"/>
    </location>
</feature>
<name>A0A2B4SI73_STYPI</name>
<sequence length="304" mass="34131">MKISKAFIIVAIFRIGFTITIAAIVHADCEVKSGLGLALTGHNFSSFTVKDFQDCYQECKANEPKCRSMNYNGDHKLCELNNATETSHPQDLKEVLMSIYFESRHRVSAGSQRHVAGKTCQEILSREESANDGFYWLNSNETEDPYVSFCNMTNGGGLFRFLVLNKQTHSHTGTYNDRVWHQICGKWADSDGFVHLFVDGKHEIRSNTSIHGVIPGFGKLILGQDQDILGGAFDREQSFVGEMSHLYLWNADLEDSIITSLSMHCKEYPHPGHILGWSDMATGINGNITKRENSRCVTEQDVLL</sequence>
<dbReference type="SUPFAM" id="SSF49899">
    <property type="entry name" value="Concanavalin A-like lectins/glucanases"/>
    <property type="match status" value="1"/>
</dbReference>
<dbReference type="SMART" id="SM00159">
    <property type="entry name" value="PTX"/>
    <property type="match status" value="1"/>
</dbReference>
<evidence type="ECO:0000256" key="5">
    <source>
        <dbReference type="ARBA" id="ARBA00023180"/>
    </source>
</evidence>
<dbReference type="SUPFAM" id="SSF57414">
    <property type="entry name" value="Hairpin loop containing domain-like"/>
    <property type="match status" value="1"/>
</dbReference>
<dbReference type="Gene3D" id="3.50.4.10">
    <property type="entry name" value="Hepatocyte Growth Factor"/>
    <property type="match status" value="1"/>
</dbReference>
<keyword evidence="4" id="KW-1015">Disulfide bond</keyword>
<evidence type="ECO:0000256" key="6">
    <source>
        <dbReference type="PROSITE-ProRule" id="PRU01172"/>
    </source>
</evidence>
<keyword evidence="2" id="KW-0479">Metal-binding</keyword>
<reference evidence="10" key="1">
    <citation type="journal article" date="2017" name="bioRxiv">
        <title>Comparative analysis of the genomes of Stylophora pistillata and Acropora digitifera provides evidence for extensive differences between species of corals.</title>
        <authorList>
            <person name="Voolstra C.R."/>
            <person name="Li Y."/>
            <person name="Liew Y.J."/>
            <person name="Baumgarten S."/>
            <person name="Zoccola D."/>
            <person name="Flot J.-F."/>
            <person name="Tambutte S."/>
            <person name="Allemand D."/>
            <person name="Aranda M."/>
        </authorList>
    </citation>
    <scope>NUCLEOTIDE SEQUENCE [LARGE SCALE GENOMIC DNA]</scope>
</reference>
<dbReference type="NCBIfam" id="NF040941">
    <property type="entry name" value="GGGWT_bact"/>
    <property type="match status" value="1"/>
</dbReference>
<evidence type="ECO:0000259" key="7">
    <source>
        <dbReference type="PROSITE" id="PS50948"/>
    </source>
</evidence>
<proteinExistence type="predicted"/>
<evidence type="ECO:0000256" key="1">
    <source>
        <dbReference type="ARBA" id="ARBA00001913"/>
    </source>
</evidence>
<dbReference type="Gene3D" id="2.60.120.200">
    <property type="match status" value="1"/>
</dbReference>
<accession>A0A2B4SI73</accession>
<evidence type="ECO:0000313" key="10">
    <source>
        <dbReference type="Proteomes" id="UP000225706"/>
    </source>
</evidence>
<keyword evidence="10" id="KW-1185">Reference proteome</keyword>
<comment type="cofactor">
    <cofactor evidence="1">
        <name>Ca(2+)</name>
        <dbReference type="ChEBI" id="CHEBI:29108"/>
    </cofactor>
</comment>
<evidence type="ECO:0000313" key="9">
    <source>
        <dbReference type="EMBL" id="PFX30354.1"/>
    </source>
</evidence>
<dbReference type="InterPro" id="IPR001759">
    <property type="entry name" value="PTX_dom"/>
</dbReference>
<dbReference type="PRINTS" id="PR00895">
    <property type="entry name" value="PENTAXIN"/>
</dbReference>
<keyword evidence="3" id="KW-0106">Calcium</keyword>
<dbReference type="PANTHER" id="PTHR19277:SF161">
    <property type="entry name" value="LAMININ G DOMAIN-CONTAINING PROTEIN"/>
    <property type="match status" value="1"/>
</dbReference>
<dbReference type="Proteomes" id="UP000225706">
    <property type="component" value="Unassembled WGS sequence"/>
</dbReference>
<dbReference type="InterPro" id="IPR051360">
    <property type="entry name" value="Neuronal_Pentraxin_Related"/>
</dbReference>